<evidence type="ECO:0000313" key="1">
    <source>
        <dbReference type="EMBL" id="WFE91193.1"/>
    </source>
</evidence>
<gene>
    <name evidence="1" type="ORF">K1718_07520</name>
</gene>
<dbReference type="InterPro" id="IPR046184">
    <property type="entry name" value="DUF6212"/>
</dbReference>
<accession>A0ABY8F6S4</accession>
<evidence type="ECO:0000313" key="2">
    <source>
        <dbReference type="Proteomes" id="UP001209803"/>
    </source>
</evidence>
<sequence length="509" mass="55067">MSVVATQDAFPVNNSSREILLLKELTLIVVGVSRQDIPGSLLEAVKTVWFEGVEEGFAQFTDENSGRFQVSEAPLLPLAVIMDPSASDEKDSFLKWLQHRGVTQLPPVIGWGRGSEVEAISSLVGLVSEQVISGARRLVLSSRELKTLRSLNDDLQNRFAALEAFLNRHGLQPLDLLFSNEPAENPLNPNVLASASADGITQILPVPSSGVSGVALHVEQAGSRPDIKLRAQLVTLEDLRIVDTWHFSSGDLASGWNIFGLSRSTAGLKRTLEFRLQAEQTEEDVPRLSVGGLQPVDMFHVRDAANGVSVLKNSLALQVWGGIPGVSMPQHANYIPAQSQQVDLDEGFRDVPIAPGILEHASLANSDEVSFDFEAIMPLPTERAIGCHPPAEGMTIGYLPAACPPQVIRMSAKAFIDNNQAADIEFAVVVAQDLAAAKALFSEEREQAVGEAFSGWTSITYGETAQVSAFASEQIGVWQNVYFATRMREPGNNDFAWAKFGNFRAVVSG</sequence>
<proteinExistence type="predicted"/>
<dbReference type="RefSeq" id="WP_265683458.1">
    <property type="nucleotide sequence ID" value="NZ_CP120863.1"/>
</dbReference>
<dbReference type="EMBL" id="CP120863">
    <property type="protein sequence ID" value="WFE91193.1"/>
    <property type="molecule type" value="Genomic_DNA"/>
</dbReference>
<organism evidence="1 2">
    <name type="scientific">Roseibium porphyridii</name>
    <dbReference type="NCBI Taxonomy" id="2866279"/>
    <lineage>
        <taxon>Bacteria</taxon>
        <taxon>Pseudomonadati</taxon>
        <taxon>Pseudomonadota</taxon>
        <taxon>Alphaproteobacteria</taxon>
        <taxon>Hyphomicrobiales</taxon>
        <taxon>Stappiaceae</taxon>
        <taxon>Roseibium</taxon>
    </lineage>
</organism>
<dbReference type="Pfam" id="PF19717">
    <property type="entry name" value="DUF6212"/>
    <property type="match status" value="1"/>
</dbReference>
<name>A0ABY8F6S4_9HYPH</name>
<reference evidence="1 2" key="1">
    <citation type="submission" date="2023-03" db="EMBL/GenBank/DDBJ databases">
        <title>Roseibium porphyridii sp. nov. and Roseibium rhodosorbium sp. nov. isolated from marine algae, Porphyridium cruentum and Rhodosorus marinus, respectively.</title>
        <authorList>
            <person name="Lee M.W."/>
            <person name="Choi B.J."/>
            <person name="Lee J.K."/>
            <person name="Choi D.G."/>
            <person name="Baek J.H."/>
            <person name="Bayburt H."/>
            <person name="Kim J.M."/>
            <person name="Han D.M."/>
            <person name="Kim K.H."/>
            <person name="Jeon C.O."/>
        </authorList>
    </citation>
    <scope>NUCLEOTIDE SEQUENCE [LARGE SCALE GENOMIC DNA]</scope>
    <source>
        <strain evidence="1 2">KMA01</strain>
    </source>
</reference>
<dbReference type="Proteomes" id="UP001209803">
    <property type="component" value="Chromosome"/>
</dbReference>
<protein>
    <submittedName>
        <fullName evidence="1">DUF6212 domain-containing protein</fullName>
    </submittedName>
</protein>
<keyword evidence="2" id="KW-1185">Reference proteome</keyword>